<gene>
    <name evidence="1" type="ORF">ACFO5R_02650</name>
</gene>
<accession>A0ABD5PJT1</accession>
<keyword evidence="2" id="KW-1185">Reference proteome</keyword>
<dbReference type="RefSeq" id="WP_250138987.1">
    <property type="nucleotide sequence ID" value="NZ_JALIQP010000001.1"/>
</dbReference>
<sequence length="95" mass="10999">MSTHVDVSIKEDEKSVDEFWKAGERVDDSREVEKSLDELRTAKITRTEEQGVIGVPVFFTLEHLERQGIDPTETDHIVVRIEKGFILFEPLDRDD</sequence>
<organism evidence="1 2">
    <name type="scientific">Halosolutus amylolyticus</name>
    <dbReference type="NCBI Taxonomy" id="2932267"/>
    <lineage>
        <taxon>Archaea</taxon>
        <taxon>Methanobacteriati</taxon>
        <taxon>Methanobacteriota</taxon>
        <taxon>Stenosarchaea group</taxon>
        <taxon>Halobacteria</taxon>
        <taxon>Halobacteriales</taxon>
        <taxon>Natrialbaceae</taxon>
        <taxon>Halosolutus</taxon>
    </lineage>
</organism>
<protein>
    <submittedName>
        <fullName evidence="1">Uncharacterized protein</fullName>
    </submittedName>
</protein>
<comment type="caution">
    <text evidence="1">The sequence shown here is derived from an EMBL/GenBank/DDBJ whole genome shotgun (WGS) entry which is preliminary data.</text>
</comment>
<evidence type="ECO:0000313" key="1">
    <source>
        <dbReference type="EMBL" id="MFC4540827.1"/>
    </source>
</evidence>
<name>A0ABD5PJT1_9EURY</name>
<proteinExistence type="predicted"/>
<evidence type="ECO:0000313" key="2">
    <source>
        <dbReference type="Proteomes" id="UP001595898"/>
    </source>
</evidence>
<dbReference type="Proteomes" id="UP001595898">
    <property type="component" value="Unassembled WGS sequence"/>
</dbReference>
<reference evidence="1 2" key="1">
    <citation type="journal article" date="2019" name="Int. J. Syst. Evol. Microbiol.">
        <title>The Global Catalogue of Microorganisms (GCM) 10K type strain sequencing project: providing services to taxonomists for standard genome sequencing and annotation.</title>
        <authorList>
            <consortium name="The Broad Institute Genomics Platform"/>
            <consortium name="The Broad Institute Genome Sequencing Center for Infectious Disease"/>
            <person name="Wu L."/>
            <person name="Ma J."/>
        </authorList>
    </citation>
    <scope>NUCLEOTIDE SEQUENCE [LARGE SCALE GENOMIC DNA]</scope>
    <source>
        <strain evidence="1 2">WLHS5</strain>
    </source>
</reference>
<dbReference type="EMBL" id="JBHSFA010000002">
    <property type="protein sequence ID" value="MFC4540827.1"/>
    <property type="molecule type" value="Genomic_DNA"/>
</dbReference>
<dbReference type="AlphaFoldDB" id="A0ABD5PJT1"/>